<proteinExistence type="predicted"/>
<dbReference type="AlphaFoldDB" id="A0A8J2LVN7"/>
<dbReference type="PROSITE" id="PS50191">
    <property type="entry name" value="CRAL_TRIO"/>
    <property type="match status" value="1"/>
</dbReference>
<dbReference type="InterPro" id="IPR001251">
    <property type="entry name" value="CRAL-TRIO_dom"/>
</dbReference>
<gene>
    <name evidence="2" type="ORF">AFUS01_LOCUS46580</name>
</gene>
<sequence>MRRKVKPKLGFLVPRVTCAETLSSLSSLVASSSASQVPTLNGVNSSLVIQDAQNNTRSKLLSDLTENLENWVAPEKIRRGFPYYLSGYDDDDRPIWVLEMGRYNVRQAVEEGGETLQALEMWMQQCAYRVMKSAIGRGTPGDENRILMFLIDADGLELSQLTHLPTLGFFLRQAFVYSKLIQDYLGATIIVNANYVAQWLINLSRPVFGHAMERVEVYGTNKATWIPQLRRKFPPDAIPPWYGGICTPILQSDLLNGKLG</sequence>
<dbReference type="PANTHER" id="PTHR23324:SF83">
    <property type="entry name" value="SEC14-LIKE PROTEIN 2"/>
    <property type="match status" value="1"/>
</dbReference>
<protein>
    <recommendedName>
        <fullName evidence="1">CRAL-TRIO domain-containing protein</fullName>
    </recommendedName>
</protein>
<reference evidence="2" key="1">
    <citation type="submission" date="2021-06" db="EMBL/GenBank/DDBJ databases">
        <authorList>
            <person name="Hodson N. C."/>
            <person name="Mongue J. A."/>
            <person name="Jaron S. K."/>
        </authorList>
    </citation>
    <scope>NUCLEOTIDE SEQUENCE</scope>
</reference>
<dbReference type="Pfam" id="PF00650">
    <property type="entry name" value="CRAL_TRIO"/>
    <property type="match status" value="1"/>
</dbReference>
<name>A0A8J2LVN7_9HEXA</name>
<comment type="caution">
    <text evidence="2">The sequence shown here is derived from an EMBL/GenBank/DDBJ whole genome shotgun (WGS) entry which is preliminary data.</text>
</comment>
<evidence type="ECO:0000313" key="2">
    <source>
        <dbReference type="EMBL" id="CAG7837472.1"/>
    </source>
</evidence>
<dbReference type="Proteomes" id="UP000708208">
    <property type="component" value="Unassembled WGS sequence"/>
</dbReference>
<accession>A0A8J2LVN7</accession>
<evidence type="ECO:0000259" key="1">
    <source>
        <dbReference type="PROSITE" id="PS50191"/>
    </source>
</evidence>
<dbReference type="EMBL" id="CAJVCH010571425">
    <property type="protein sequence ID" value="CAG7837472.1"/>
    <property type="molecule type" value="Genomic_DNA"/>
</dbReference>
<dbReference type="GO" id="GO:0005737">
    <property type="term" value="C:cytoplasm"/>
    <property type="evidence" value="ECO:0007669"/>
    <property type="project" value="TreeGrafter"/>
</dbReference>
<dbReference type="CDD" id="cd00170">
    <property type="entry name" value="SEC14"/>
    <property type="match status" value="1"/>
</dbReference>
<evidence type="ECO:0000313" key="3">
    <source>
        <dbReference type="Proteomes" id="UP000708208"/>
    </source>
</evidence>
<feature type="domain" description="CRAL-TRIO" evidence="1">
    <location>
        <begin position="73"/>
        <end position="250"/>
    </location>
</feature>
<keyword evidence="3" id="KW-1185">Reference proteome</keyword>
<dbReference type="OrthoDB" id="1434354at2759"/>
<dbReference type="InterPro" id="IPR051064">
    <property type="entry name" value="SEC14/CRAL-TRIO_domain"/>
</dbReference>
<dbReference type="PANTHER" id="PTHR23324">
    <property type="entry name" value="SEC14 RELATED PROTEIN"/>
    <property type="match status" value="1"/>
</dbReference>
<organism evidence="2 3">
    <name type="scientific">Allacma fusca</name>
    <dbReference type="NCBI Taxonomy" id="39272"/>
    <lineage>
        <taxon>Eukaryota</taxon>
        <taxon>Metazoa</taxon>
        <taxon>Ecdysozoa</taxon>
        <taxon>Arthropoda</taxon>
        <taxon>Hexapoda</taxon>
        <taxon>Collembola</taxon>
        <taxon>Symphypleona</taxon>
        <taxon>Sminthuridae</taxon>
        <taxon>Allacma</taxon>
    </lineage>
</organism>